<dbReference type="AlphaFoldDB" id="A0AAE0D6M3"/>
<comment type="caution">
    <text evidence="2">The sequence shown here is derived from an EMBL/GenBank/DDBJ whole genome shotgun (WGS) entry which is preliminary data.</text>
</comment>
<dbReference type="Gene3D" id="3.40.50.720">
    <property type="entry name" value="NAD(P)-binding Rossmann-like Domain"/>
    <property type="match status" value="1"/>
</dbReference>
<dbReference type="PANTHER" id="PTHR42748">
    <property type="entry name" value="NITROGEN METABOLITE REPRESSION PROTEIN NMRA FAMILY MEMBER"/>
    <property type="match status" value="1"/>
</dbReference>
<dbReference type="PANTHER" id="PTHR42748:SF14">
    <property type="entry name" value="SNOAL-LIKE DOMAIN-CONTAINING PROTEIN"/>
    <property type="match status" value="1"/>
</dbReference>
<sequence>MATKLIAFVGASGAQGFPIARDLANSGAVPDGTIEPVIGTFASETSLRETFRGAWGAFINIDRFNCGEKTELYWSIRAYELAIEAGVKFFVFSSLVYSYKLSGFRPQFRCGHIHAKGRVAEFILGQNEEKAQGMDLDVAMSHIPYKELAAAFGKVTGKPARYVDVSVDEYFSGQAVADLPAGYNADPEDPATMSFHQNFTAEECFQREDLLGRKKALGDLWDRVQPEVIRPVLKVHDDKYQGVL</sequence>
<dbReference type="GO" id="GO:0005634">
    <property type="term" value="C:nucleus"/>
    <property type="evidence" value="ECO:0007669"/>
    <property type="project" value="TreeGrafter"/>
</dbReference>
<gene>
    <name evidence="2" type="ORF">CKAH01_16529</name>
</gene>
<evidence type="ECO:0000256" key="1">
    <source>
        <dbReference type="ARBA" id="ARBA00022857"/>
    </source>
</evidence>
<keyword evidence="3" id="KW-1185">Reference proteome</keyword>
<dbReference type="Proteomes" id="UP001281614">
    <property type="component" value="Unassembled WGS sequence"/>
</dbReference>
<name>A0AAE0D6M3_COLKA</name>
<dbReference type="SUPFAM" id="SSF51735">
    <property type="entry name" value="NAD(P)-binding Rossmann-fold domains"/>
    <property type="match status" value="1"/>
</dbReference>
<keyword evidence="1" id="KW-0521">NADP</keyword>
<dbReference type="InterPro" id="IPR036291">
    <property type="entry name" value="NAD(P)-bd_dom_sf"/>
</dbReference>
<reference evidence="2" key="1">
    <citation type="submission" date="2023-02" db="EMBL/GenBank/DDBJ databases">
        <title>Colletotrichum kahawae CIFC_Que2 genome sequencing and assembly.</title>
        <authorList>
            <person name="Baroncelli R."/>
        </authorList>
    </citation>
    <scope>NUCLEOTIDE SEQUENCE</scope>
    <source>
        <strain evidence="2">CIFC_Que2</strain>
    </source>
</reference>
<accession>A0AAE0D6M3</accession>
<protein>
    <submittedName>
        <fullName evidence="2">NmrA-like family domain-containing protein 1-like protein 3</fullName>
    </submittedName>
</protein>
<dbReference type="EMBL" id="VYYT01000172">
    <property type="protein sequence ID" value="KAK2760435.1"/>
    <property type="molecule type" value="Genomic_DNA"/>
</dbReference>
<organism evidence="2 3">
    <name type="scientific">Colletotrichum kahawae</name>
    <name type="common">Coffee berry disease fungus</name>
    <dbReference type="NCBI Taxonomy" id="34407"/>
    <lineage>
        <taxon>Eukaryota</taxon>
        <taxon>Fungi</taxon>
        <taxon>Dikarya</taxon>
        <taxon>Ascomycota</taxon>
        <taxon>Pezizomycotina</taxon>
        <taxon>Sordariomycetes</taxon>
        <taxon>Hypocreomycetidae</taxon>
        <taxon>Glomerellales</taxon>
        <taxon>Glomerellaceae</taxon>
        <taxon>Colletotrichum</taxon>
        <taxon>Colletotrichum gloeosporioides species complex</taxon>
    </lineage>
</organism>
<evidence type="ECO:0000313" key="2">
    <source>
        <dbReference type="EMBL" id="KAK2760435.1"/>
    </source>
</evidence>
<dbReference type="InterPro" id="IPR051164">
    <property type="entry name" value="NmrA-like_oxidored"/>
</dbReference>
<evidence type="ECO:0000313" key="3">
    <source>
        <dbReference type="Proteomes" id="UP001281614"/>
    </source>
</evidence>
<proteinExistence type="predicted"/>